<keyword evidence="4 7" id="KW-0689">Ribosomal protein</keyword>
<evidence type="ECO:0000313" key="7">
    <source>
        <dbReference type="EMBL" id="AML60616.1"/>
    </source>
</evidence>
<dbReference type="InterPro" id="IPR023798">
    <property type="entry name" value="Ribosomal_uS7_dom"/>
</dbReference>
<dbReference type="SUPFAM" id="SSF47973">
    <property type="entry name" value="Ribosomal protein S7"/>
    <property type="match status" value="1"/>
</dbReference>
<name>A0A140F2I2_9EUKA</name>
<evidence type="ECO:0000256" key="2">
    <source>
        <dbReference type="ARBA" id="ARBA00022730"/>
    </source>
</evidence>
<sequence length="156" mass="18106">MRNTSRQKNTLLTSTSDLENKYIIKFINSLMFSGKKTTAERILSQSFDLIKKTTQSDPIQIFEKAIQNVEPIIQMRSIRVAGSNYQVPVEINPSKQMTYAIKWIIESARKRNEKGMAIKLCKEFIDASKNTGQAVQKKETIHRMAESNRAYTHYRW</sequence>
<evidence type="ECO:0000256" key="3">
    <source>
        <dbReference type="ARBA" id="ARBA00022884"/>
    </source>
</evidence>
<dbReference type="AlphaFoldDB" id="A0A140F2I2"/>
<dbReference type="PIRSF" id="PIRSF002122">
    <property type="entry name" value="RPS7p_RPS7a_RPS5e_RPS7o"/>
    <property type="match status" value="1"/>
</dbReference>
<reference evidence="7" key="2">
    <citation type="journal article" date="2016" name="Open Biol.">
        <title>Moramonas marocensis gen. nov., sp. nov.: a jakobid flagellate isolated from desert soil with a bacteria-like, but bloated mitochondrial genome.</title>
        <authorList>
            <person name="Strassert J.F."/>
            <person name="Tikhonenkov D.V."/>
            <person name="Pombert J.F."/>
            <person name="Kolisko M."/>
            <person name="Tai V."/>
            <person name="Mylnikov A.P."/>
            <person name="Keeling P.J."/>
        </authorList>
    </citation>
    <scope>NUCLEOTIDE SEQUENCE</scope>
</reference>
<geneLocation type="mitochondrion" evidence="7"/>
<keyword evidence="3" id="KW-0694">RNA-binding</keyword>
<dbReference type="EMBL" id="KU057171">
    <property type="protein sequence ID" value="AML60616.1"/>
    <property type="molecule type" value="Genomic_DNA"/>
</dbReference>
<dbReference type="InterPro" id="IPR036823">
    <property type="entry name" value="Ribosomal_uS7_dom_sf"/>
</dbReference>
<dbReference type="Gene3D" id="1.10.455.10">
    <property type="entry name" value="Ribosomal protein S7 domain"/>
    <property type="match status" value="1"/>
</dbReference>
<dbReference type="CDD" id="cd14869">
    <property type="entry name" value="uS7_Bacteria"/>
    <property type="match status" value="1"/>
</dbReference>
<dbReference type="PANTHER" id="PTHR11205">
    <property type="entry name" value="RIBOSOMAL PROTEIN S7"/>
    <property type="match status" value="1"/>
</dbReference>
<evidence type="ECO:0000256" key="5">
    <source>
        <dbReference type="ARBA" id="ARBA00023274"/>
    </source>
</evidence>
<reference evidence="7" key="1">
    <citation type="submission" date="2015-11" db="EMBL/GenBank/DDBJ databases">
        <authorList>
            <person name="Zhang Y."/>
            <person name="Guo Z."/>
        </authorList>
    </citation>
    <scope>NUCLEOTIDE SEQUENCE</scope>
</reference>
<evidence type="ECO:0000256" key="4">
    <source>
        <dbReference type="ARBA" id="ARBA00022980"/>
    </source>
</evidence>
<dbReference type="GO" id="GO:0019843">
    <property type="term" value="F:rRNA binding"/>
    <property type="evidence" value="ECO:0007669"/>
    <property type="project" value="UniProtKB-KW"/>
</dbReference>
<dbReference type="NCBIfam" id="TIGR01029">
    <property type="entry name" value="rpsG_bact"/>
    <property type="match status" value="1"/>
</dbReference>
<accession>A0A140F2I2</accession>
<protein>
    <submittedName>
        <fullName evidence="7">Ribosomal protein S7</fullName>
    </submittedName>
</protein>
<dbReference type="GO" id="GO:0003735">
    <property type="term" value="F:structural constituent of ribosome"/>
    <property type="evidence" value="ECO:0007669"/>
    <property type="project" value="InterPro"/>
</dbReference>
<keyword evidence="5" id="KW-0687">Ribonucleoprotein</keyword>
<evidence type="ECO:0000259" key="6">
    <source>
        <dbReference type="Pfam" id="PF00177"/>
    </source>
</evidence>
<dbReference type="GO" id="GO:0015935">
    <property type="term" value="C:small ribosomal subunit"/>
    <property type="evidence" value="ECO:0007669"/>
    <property type="project" value="InterPro"/>
</dbReference>
<feature type="domain" description="Small ribosomal subunit protein uS7" evidence="6">
    <location>
        <begin position="2"/>
        <end position="149"/>
    </location>
</feature>
<dbReference type="GO" id="GO:0006412">
    <property type="term" value="P:translation"/>
    <property type="evidence" value="ECO:0007669"/>
    <property type="project" value="InterPro"/>
</dbReference>
<gene>
    <name evidence="7" type="ORF">Mmmito_0036</name>
</gene>
<comment type="similarity">
    <text evidence="1">Belongs to the universal ribosomal protein uS7 family.</text>
</comment>
<organism evidence="7">
    <name type="scientific">Moramonas marocensis</name>
    <dbReference type="NCBI Taxonomy" id="1805496"/>
    <lineage>
        <taxon>Eukaryota</taxon>
        <taxon>Discoba</taxon>
        <taxon>Jakobida</taxon>
        <taxon>Histionina</taxon>
        <taxon>Moramonas</taxon>
    </lineage>
</organism>
<dbReference type="HAMAP" id="MF_00480_B">
    <property type="entry name" value="Ribosomal_uS7_B"/>
    <property type="match status" value="1"/>
</dbReference>
<dbReference type="InterPro" id="IPR000235">
    <property type="entry name" value="Ribosomal_uS7"/>
</dbReference>
<dbReference type="Pfam" id="PF00177">
    <property type="entry name" value="Ribosomal_S7"/>
    <property type="match status" value="1"/>
</dbReference>
<dbReference type="InterPro" id="IPR005717">
    <property type="entry name" value="Ribosomal_uS7_bac/org-type"/>
</dbReference>
<keyword evidence="2" id="KW-0699">rRNA-binding</keyword>
<proteinExistence type="inferred from homology"/>
<keyword evidence="7" id="KW-0496">Mitochondrion</keyword>
<evidence type="ECO:0000256" key="1">
    <source>
        <dbReference type="ARBA" id="ARBA00007151"/>
    </source>
</evidence>